<evidence type="ECO:0000313" key="13">
    <source>
        <dbReference type="EMBL" id="KMW18704.1"/>
    </source>
</evidence>
<feature type="domain" description="Flagellar motor switch protein FliG middle" evidence="11">
    <location>
        <begin position="118"/>
        <end position="189"/>
    </location>
</feature>
<keyword evidence="8" id="KW-0472">Membrane</keyword>
<dbReference type="InterPro" id="IPR011002">
    <property type="entry name" value="FliG_a-hlx"/>
</dbReference>
<keyword evidence="13" id="KW-0282">Flagellum</keyword>
<dbReference type="SUPFAM" id="SSF48029">
    <property type="entry name" value="FliG"/>
    <property type="match status" value="2"/>
</dbReference>
<dbReference type="Pfam" id="PF14842">
    <property type="entry name" value="FliG_N"/>
    <property type="match status" value="1"/>
</dbReference>
<reference evidence="13 14" key="1">
    <citation type="submission" date="2011-04" db="EMBL/GenBank/DDBJ databases">
        <title>The Genome Sequence of Clostridium citroniae WAL-19142.</title>
        <authorList>
            <consortium name="The Broad Institute Genome Sequencing Platform"/>
            <person name="Earl A."/>
            <person name="Ward D."/>
            <person name="Feldgarden M."/>
            <person name="Gevers D."/>
            <person name="Warren Y.A."/>
            <person name="Tyrrell K.L."/>
            <person name="Citron D.M."/>
            <person name="Goldstein E.J."/>
            <person name="Daigneault M."/>
            <person name="Allen-Vercoe E."/>
            <person name="Young S.K."/>
            <person name="Zeng Q."/>
            <person name="Gargeya S."/>
            <person name="Fitzgerald M."/>
            <person name="Haas B."/>
            <person name="Abouelleil A."/>
            <person name="Alvarado L."/>
            <person name="Arachchi H.M."/>
            <person name="Berlin A."/>
            <person name="Brown A."/>
            <person name="Chapman S.B."/>
            <person name="Chen Z."/>
            <person name="Dunbar C."/>
            <person name="Freedman E."/>
            <person name="Gearin G."/>
            <person name="Gellesch M."/>
            <person name="Goldberg J."/>
            <person name="Griggs A."/>
            <person name="Gujja S."/>
            <person name="Heilman E.R."/>
            <person name="Heiman D."/>
            <person name="Howarth C."/>
            <person name="Larson L."/>
            <person name="Lui A."/>
            <person name="MacDonald P.J."/>
            <person name="Mehta T."/>
            <person name="Montmayeur A."/>
            <person name="Murphy C."/>
            <person name="Neiman D."/>
            <person name="Pearson M."/>
            <person name="Priest M."/>
            <person name="Roberts A."/>
            <person name="Saif S."/>
            <person name="Shea T."/>
            <person name="Shenoy N."/>
            <person name="Sisk P."/>
            <person name="Stolte C."/>
            <person name="Sykes S."/>
            <person name="White J."/>
            <person name="Yandava C."/>
            <person name="Wortman J."/>
            <person name="Nusbaum C."/>
            <person name="Birren B."/>
        </authorList>
    </citation>
    <scope>NUCLEOTIDE SEQUENCE [LARGE SCALE GENOMIC DNA]</scope>
    <source>
        <strain evidence="13 14">WAL-19142</strain>
    </source>
</reference>
<evidence type="ECO:0000259" key="11">
    <source>
        <dbReference type="Pfam" id="PF14841"/>
    </source>
</evidence>
<dbReference type="OrthoDB" id="9780302at2"/>
<dbReference type="PIRSF" id="PIRSF003161">
    <property type="entry name" value="FliG"/>
    <property type="match status" value="1"/>
</dbReference>
<dbReference type="RefSeq" id="WP_048930057.1">
    <property type="nucleotide sequence ID" value="NZ_KQ235878.1"/>
</dbReference>
<comment type="caution">
    <text evidence="13">The sequence shown here is derived from an EMBL/GenBank/DDBJ whole genome shotgun (WGS) entry which is preliminary data.</text>
</comment>
<evidence type="ECO:0000256" key="1">
    <source>
        <dbReference type="ARBA" id="ARBA00004117"/>
    </source>
</evidence>
<dbReference type="PANTHER" id="PTHR30534">
    <property type="entry name" value="FLAGELLAR MOTOR SWITCH PROTEIN FLIG"/>
    <property type="match status" value="1"/>
</dbReference>
<dbReference type="Pfam" id="PF14841">
    <property type="entry name" value="FliG_M"/>
    <property type="match status" value="1"/>
</dbReference>
<accession>A0A0J9C2N4</accession>
<keyword evidence="5" id="KW-1003">Cell membrane</keyword>
<feature type="domain" description="Flagellar motor switch protein FliG N-terminal" evidence="12">
    <location>
        <begin position="9"/>
        <end position="108"/>
    </location>
</feature>
<dbReference type="GO" id="GO:0003774">
    <property type="term" value="F:cytoskeletal motor activity"/>
    <property type="evidence" value="ECO:0007669"/>
    <property type="project" value="InterPro"/>
</dbReference>
<comment type="subcellular location">
    <subcellularLocation>
        <location evidence="1">Bacterial flagellum basal body</location>
    </subcellularLocation>
    <subcellularLocation>
        <location evidence="2">Cell membrane</location>
        <topology evidence="2">Peripheral membrane protein</topology>
        <orientation evidence="2">Cytoplasmic side</orientation>
    </subcellularLocation>
</comment>
<evidence type="ECO:0000256" key="7">
    <source>
        <dbReference type="ARBA" id="ARBA00022779"/>
    </source>
</evidence>
<organism evidence="13 14">
    <name type="scientific">[Clostridium] citroniae WAL-19142</name>
    <dbReference type="NCBI Taxonomy" id="742734"/>
    <lineage>
        <taxon>Bacteria</taxon>
        <taxon>Bacillati</taxon>
        <taxon>Bacillota</taxon>
        <taxon>Clostridia</taxon>
        <taxon>Lachnospirales</taxon>
        <taxon>Lachnospiraceae</taxon>
        <taxon>Enterocloster</taxon>
    </lineage>
</organism>
<dbReference type="GO" id="GO:0009425">
    <property type="term" value="C:bacterial-type flagellum basal body"/>
    <property type="evidence" value="ECO:0007669"/>
    <property type="project" value="UniProtKB-SubCell"/>
</dbReference>
<evidence type="ECO:0000256" key="2">
    <source>
        <dbReference type="ARBA" id="ARBA00004413"/>
    </source>
</evidence>
<dbReference type="NCBIfam" id="TIGR00207">
    <property type="entry name" value="fliG"/>
    <property type="match status" value="1"/>
</dbReference>
<keyword evidence="6" id="KW-0145">Chemotaxis</keyword>
<dbReference type="GO" id="GO:0071973">
    <property type="term" value="P:bacterial-type flagellum-dependent cell motility"/>
    <property type="evidence" value="ECO:0007669"/>
    <property type="project" value="InterPro"/>
</dbReference>
<proteinExistence type="inferred from homology"/>
<dbReference type="EMBL" id="ADLK01000022">
    <property type="protein sequence ID" value="KMW18704.1"/>
    <property type="molecule type" value="Genomic_DNA"/>
</dbReference>
<dbReference type="GO" id="GO:0005886">
    <property type="term" value="C:plasma membrane"/>
    <property type="evidence" value="ECO:0007669"/>
    <property type="project" value="UniProtKB-SubCell"/>
</dbReference>
<feature type="domain" description="Flagellar motor switch protein FliG C-terminal" evidence="10">
    <location>
        <begin position="219"/>
        <end position="325"/>
    </location>
</feature>
<dbReference type="Gene3D" id="1.10.220.30">
    <property type="match status" value="3"/>
</dbReference>
<keyword evidence="9" id="KW-0975">Bacterial flagellum</keyword>
<keyword evidence="13" id="KW-0966">Cell projection</keyword>
<dbReference type="InterPro" id="IPR032779">
    <property type="entry name" value="FliG_M"/>
</dbReference>
<protein>
    <recommendedName>
        <fullName evidence="4">Flagellar motor switch protein FliG</fullName>
    </recommendedName>
</protein>
<dbReference type="PATRIC" id="fig|742734.4.peg.3009"/>
<evidence type="ECO:0000259" key="12">
    <source>
        <dbReference type="Pfam" id="PF14842"/>
    </source>
</evidence>
<gene>
    <name evidence="13" type="ORF">HMPREF9470_02808</name>
</gene>
<dbReference type="InterPro" id="IPR023087">
    <property type="entry name" value="Flg_Motor_Flig_C"/>
</dbReference>
<dbReference type="Pfam" id="PF01706">
    <property type="entry name" value="FliG_C"/>
    <property type="match status" value="1"/>
</dbReference>
<evidence type="ECO:0000256" key="5">
    <source>
        <dbReference type="ARBA" id="ARBA00022475"/>
    </source>
</evidence>
<dbReference type="InterPro" id="IPR000090">
    <property type="entry name" value="Flg_Motor_Flig"/>
</dbReference>
<keyword evidence="13" id="KW-0969">Cilium</keyword>
<dbReference type="PANTHER" id="PTHR30534:SF0">
    <property type="entry name" value="FLAGELLAR MOTOR SWITCH PROTEIN FLIG"/>
    <property type="match status" value="1"/>
</dbReference>
<evidence type="ECO:0000256" key="4">
    <source>
        <dbReference type="ARBA" id="ARBA00021870"/>
    </source>
</evidence>
<dbReference type="AlphaFoldDB" id="A0A0J9C2N4"/>
<evidence type="ECO:0000256" key="6">
    <source>
        <dbReference type="ARBA" id="ARBA00022500"/>
    </source>
</evidence>
<dbReference type="PRINTS" id="PR00954">
    <property type="entry name" value="FLGMOTORFLIG"/>
</dbReference>
<keyword evidence="7" id="KW-0283">Flagellar rotation</keyword>
<evidence type="ECO:0000313" key="14">
    <source>
        <dbReference type="Proteomes" id="UP000037392"/>
    </source>
</evidence>
<evidence type="ECO:0000256" key="8">
    <source>
        <dbReference type="ARBA" id="ARBA00023136"/>
    </source>
</evidence>
<evidence type="ECO:0000256" key="9">
    <source>
        <dbReference type="ARBA" id="ARBA00023143"/>
    </source>
</evidence>
<dbReference type="Proteomes" id="UP000037392">
    <property type="component" value="Unassembled WGS sequence"/>
</dbReference>
<evidence type="ECO:0000256" key="3">
    <source>
        <dbReference type="ARBA" id="ARBA00010299"/>
    </source>
</evidence>
<comment type="similarity">
    <text evidence="3">Belongs to the FliG family.</text>
</comment>
<dbReference type="InterPro" id="IPR028263">
    <property type="entry name" value="FliG_N"/>
</dbReference>
<name>A0A0J9C2N4_9FIRM</name>
<sequence>MPAEERRPAEKAAAVISILGSERASEVFRYLTENEVEQLSMEITRLPRLTEGELEDIAQDFYNCCVTEKVITEGGRDYAKEVLEKAFGQQQAKNLMDRVSKALKTKAFSFIRKVDYKTLMAAVQNEHPQTLALILSYATPEQASKIIANLPQNTRVDVVERIANMDRALPMAIKIAEEVLEKKIGSSSSEETMEVGGLTYVADVMNHVDRSTERDIFDELNMKNPQLAEDVRKLMFVFEDIAYLDPLSVQRFLREIETKDLSVALKVANKDVTNTIFSNMSGRMRESIQSDMEYLHNIRMSDVEEAQQRIVAVIRRLEEEGEIVISKDGKDEIIV</sequence>
<dbReference type="GO" id="GO:0006935">
    <property type="term" value="P:chemotaxis"/>
    <property type="evidence" value="ECO:0007669"/>
    <property type="project" value="UniProtKB-KW"/>
</dbReference>
<evidence type="ECO:0000259" key="10">
    <source>
        <dbReference type="Pfam" id="PF01706"/>
    </source>
</evidence>
<dbReference type="GeneID" id="93163299"/>